<evidence type="ECO:0000313" key="1">
    <source>
        <dbReference type="EMBL" id="MDQ0492623.1"/>
    </source>
</evidence>
<gene>
    <name evidence="1" type="ORF">QOZ95_000772</name>
</gene>
<organism evidence="1 2">
    <name type="scientific">Paenibacillus brasilensis</name>
    <dbReference type="NCBI Taxonomy" id="128574"/>
    <lineage>
        <taxon>Bacteria</taxon>
        <taxon>Bacillati</taxon>
        <taxon>Bacillota</taxon>
        <taxon>Bacilli</taxon>
        <taxon>Bacillales</taxon>
        <taxon>Paenibacillaceae</taxon>
        <taxon>Paenibacillus</taxon>
    </lineage>
</organism>
<evidence type="ECO:0008006" key="3">
    <source>
        <dbReference type="Google" id="ProtNLM"/>
    </source>
</evidence>
<keyword evidence="2" id="KW-1185">Reference proteome</keyword>
<reference evidence="1 2" key="1">
    <citation type="submission" date="2023-07" db="EMBL/GenBank/DDBJ databases">
        <title>Genomic Encyclopedia of Type Strains, Phase IV (KMG-IV): sequencing the most valuable type-strain genomes for metagenomic binning, comparative biology and taxonomic classification.</title>
        <authorList>
            <person name="Goeker M."/>
        </authorList>
    </citation>
    <scope>NUCLEOTIDE SEQUENCE [LARGE SCALE GENOMIC DNA]</scope>
    <source>
        <strain evidence="1 2">DSM 14914</strain>
    </source>
</reference>
<accession>A0ABU0KWK5</accession>
<evidence type="ECO:0000313" key="2">
    <source>
        <dbReference type="Proteomes" id="UP001242811"/>
    </source>
</evidence>
<protein>
    <recommendedName>
        <fullName evidence="3">ABC transporter permease</fullName>
    </recommendedName>
</protein>
<dbReference type="EMBL" id="JAUSWA010000003">
    <property type="protein sequence ID" value="MDQ0492623.1"/>
    <property type="molecule type" value="Genomic_DNA"/>
</dbReference>
<sequence length="40" mass="4151">MRATLEGSALNALKTKQNPAPLAQGFVVLLLPTQIAGGLF</sequence>
<proteinExistence type="predicted"/>
<dbReference type="Proteomes" id="UP001242811">
    <property type="component" value="Unassembled WGS sequence"/>
</dbReference>
<comment type="caution">
    <text evidence="1">The sequence shown here is derived from an EMBL/GenBank/DDBJ whole genome shotgun (WGS) entry which is preliminary data.</text>
</comment>
<name>A0ABU0KWK5_9BACL</name>